<dbReference type="Proteomes" id="UP000250043">
    <property type="component" value="Unassembled WGS sequence"/>
</dbReference>
<proteinExistence type="predicted"/>
<dbReference type="AlphaFoldDB" id="A0A8E2AWU6"/>
<evidence type="ECO:0000256" key="1">
    <source>
        <dbReference type="SAM" id="MobiDB-lite"/>
    </source>
</evidence>
<gene>
    <name evidence="2" type="ORF">OBBRIDRAFT_657188</name>
</gene>
<feature type="region of interest" description="Disordered" evidence="1">
    <location>
        <begin position="411"/>
        <end position="438"/>
    </location>
</feature>
<name>A0A8E2AWU6_9APHY</name>
<evidence type="ECO:0000313" key="2">
    <source>
        <dbReference type="EMBL" id="OCH89609.1"/>
    </source>
</evidence>
<dbReference type="EMBL" id="KV722423">
    <property type="protein sequence ID" value="OCH89609.1"/>
    <property type="molecule type" value="Genomic_DNA"/>
</dbReference>
<accession>A0A8E2AWU6</accession>
<feature type="region of interest" description="Disordered" evidence="1">
    <location>
        <begin position="346"/>
        <end position="381"/>
    </location>
</feature>
<protein>
    <submittedName>
        <fullName evidence="2">Uncharacterized protein</fullName>
    </submittedName>
</protein>
<reference evidence="2 3" key="1">
    <citation type="submission" date="2016-07" db="EMBL/GenBank/DDBJ databases">
        <title>Draft genome of the white-rot fungus Obba rivulosa 3A-2.</title>
        <authorList>
            <consortium name="DOE Joint Genome Institute"/>
            <person name="Miettinen O."/>
            <person name="Riley R."/>
            <person name="Acob R."/>
            <person name="Barry K."/>
            <person name="Cullen D."/>
            <person name="De Vries R."/>
            <person name="Hainaut M."/>
            <person name="Hatakka A."/>
            <person name="Henrissat B."/>
            <person name="Hilden K."/>
            <person name="Kuo R."/>
            <person name="Labutti K."/>
            <person name="Lipzen A."/>
            <person name="Makela M.R."/>
            <person name="Sandor L."/>
            <person name="Spatafora J.W."/>
            <person name="Grigoriev I.V."/>
            <person name="Hibbett D.S."/>
        </authorList>
    </citation>
    <scope>NUCLEOTIDE SEQUENCE [LARGE SCALE GENOMIC DNA]</scope>
    <source>
        <strain evidence="2 3">3A-2</strain>
    </source>
</reference>
<feature type="compositionally biased region" description="Low complexity" evidence="1">
    <location>
        <begin position="361"/>
        <end position="381"/>
    </location>
</feature>
<evidence type="ECO:0000313" key="3">
    <source>
        <dbReference type="Proteomes" id="UP000250043"/>
    </source>
</evidence>
<organism evidence="2 3">
    <name type="scientific">Obba rivulosa</name>
    <dbReference type="NCBI Taxonomy" id="1052685"/>
    <lineage>
        <taxon>Eukaryota</taxon>
        <taxon>Fungi</taxon>
        <taxon>Dikarya</taxon>
        <taxon>Basidiomycota</taxon>
        <taxon>Agaricomycotina</taxon>
        <taxon>Agaricomycetes</taxon>
        <taxon>Polyporales</taxon>
        <taxon>Gelatoporiaceae</taxon>
        <taxon>Obba</taxon>
    </lineage>
</organism>
<keyword evidence="3" id="KW-1185">Reference proteome</keyword>
<feature type="compositionally biased region" description="Polar residues" evidence="1">
    <location>
        <begin position="417"/>
        <end position="438"/>
    </location>
</feature>
<sequence length="438" mass="47130">MSVHGLLLYCVPRPPPASWHFTVMGNQQSLVARVEDDEAEFKALQHAVRASQLPAGGAELYMEALNAPTAPCELTGSLYSLTGAFDIQDPYMPGFQPVTFYPSRAVPQQVPHDSPLPTHQLQAGAHAREGTAFKSYQHRISPHPPPSPNLISTLVSAPSSSPHISVQPPSPPMMNIPLSFIPEASLEPLNTLHLSLSDIFPSRIPLPDSPLSPTGPLPSSTHYGDTDIAPQDLRHLSDTDIGSTHDLLMHSRSAIGVLPSIFIQSPEDSSETLTTLSHLHPTHNQFSSHANEHVAVHSSDRTEVIEPLTPLTTSFIDVSVVSPTSAGAASTSNFVDPRVTEWVDRVSRAPSRSSRSDHPRSPSTSHPRFTSHSHSESHLGFSSSCLSSPQWGVSIIPSDLPHGMPGPSFVLPVHVPTSGSQHAGPDNRTSTLPARNRQ</sequence>